<evidence type="ECO:0000313" key="2">
    <source>
        <dbReference type="EMBL" id="GAA3703296.1"/>
    </source>
</evidence>
<proteinExistence type="predicted"/>
<reference evidence="3" key="1">
    <citation type="journal article" date="2019" name="Int. J. Syst. Evol. Microbiol.">
        <title>The Global Catalogue of Microorganisms (GCM) 10K type strain sequencing project: providing services to taxonomists for standard genome sequencing and annotation.</title>
        <authorList>
            <consortium name="The Broad Institute Genomics Platform"/>
            <consortium name="The Broad Institute Genome Sequencing Center for Infectious Disease"/>
            <person name="Wu L."/>
            <person name="Ma J."/>
        </authorList>
    </citation>
    <scope>NUCLEOTIDE SEQUENCE [LARGE SCALE GENOMIC DNA]</scope>
    <source>
        <strain evidence="3">JCM 16904</strain>
    </source>
</reference>
<sequence>MDRHGGAALLGRRAGLLGGLLGGHGGLPFVGAGGADERRGLGDDDAPPRGGRWLSAPLPEE</sequence>
<name>A0ABP7DF14_9ACTN</name>
<evidence type="ECO:0000256" key="1">
    <source>
        <dbReference type="SAM" id="MobiDB-lite"/>
    </source>
</evidence>
<organism evidence="2 3">
    <name type="scientific">Nonomuraea antimicrobica</name>
    <dbReference type="NCBI Taxonomy" id="561173"/>
    <lineage>
        <taxon>Bacteria</taxon>
        <taxon>Bacillati</taxon>
        <taxon>Actinomycetota</taxon>
        <taxon>Actinomycetes</taxon>
        <taxon>Streptosporangiales</taxon>
        <taxon>Streptosporangiaceae</taxon>
        <taxon>Nonomuraea</taxon>
    </lineage>
</organism>
<protein>
    <submittedName>
        <fullName evidence="2">Uncharacterized protein</fullName>
    </submittedName>
</protein>
<comment type="caution">
    <text evidence="2">The sequence shown here is derived from an EMBL/GenBank/DDBJ whole genome shotgun (WGS) entry which is preliminary data.</text>
</comment>
<dbReference type="EMBL" id="BAAAZP010000172">
    <property type="protein sequence ID" value="GAA3703296.1"/>
    <property type="molecule type" value="Genomic_DNA"/>
</dbReference>
<keyword evidence="3" id="KW-1185">Reference proteome</keyword>
<dbReference type="Proteomes" id="UP001500902">
    <property type="component" value="Unassembled WGS sequence"/>
</dbReference>
<gene>
    <name evidence="2" type="ORF">GCM10022224_081310</name>
</gene>
<accession>A0ABP7DF14</accession>
<feature type="region of interest" description="Disordered" evidence="1">
    <location>
        <begin position="28"/>
        <end position="61"/>
    </location>
</feature>
<evidence type="ECO:0000313" key="3">
    <source>
        <dbReference type="Proteomes" id="UP001500902"/>
    </source>
</evidence>